<evidence type="ECO:0000313" key="2">
    <source>
        <dbReference type="EMBL" id="HJC41723.1"/>
    </source>
</evidence>
<dbReference type="Gene3D" id="2.60.40.1080">
    <property type="match status" value="2"/>
</dbReference>
<sequence length="1254" mass="133538">MTIIESSAFNSCSALTSVAIPGSVVSIESSAFESCYDLASVTIEYGVTSIDYWAFQNCKSLTSLVIPGSVTSIGHEAFKNCSSLTSVSLPDSLTSIGYSAFFQCDSLTSVTVPPSVTDMGMSVFNSCDDLTDVTIEDGATVIGELMFANCGSLTNITIPGSVTVIGSNAFYRCFSLADVTIEYGVTTIGRSAFEFCSSLTSITIPDSVTAIGSSAFHGCSNLTSIAIPDSVTAIGLWAFGYCSDLTSITIPVSVTDIQSYAFHGCSGLTDVYYGGSPDTWAGISVAENNEPLESAQIHYGSNSTLNTPSDVNGVNPEVSSLYIVGFAGQELVMDGVQDKVIAVFNKDIAKGSTSRGIAIWDLGTERMVQLLPVESEHVRASANCLTIDVGTLDLPSGRTYSVTVPPGVVESADGDVFYGLEDKTSWVFTIPRDLVLDAEGRVTMEWADSSWLPFHHVNDYTKPPVPAGTDGEYAALLSDWAWSCGYELPEAEALELLDEPVYLPVTSLSGDPFLLNDNATTVRQVVEDILFTTNLQPYLNELDALLAQVENSTGADTAWGQIAGILSAETATYELAAGWYDQVNRHMTGRTEDSNFFLSLGAPIAYQLLMDKMASGQTGPVVKAQLALVENEAALSTIGGMETYTQFKDAVKDVGTAGQGLSAAYTAYVDGNPKNLVRFGYNLLEEHWSGVGSEMLEEITGAYQEISSAKSAVQLCMFLGSSIGYFPMVVDLYQNLNNSRYNQIKTAYFLADYYVAEKDPALYKVILGLDDGMLHSPSYVWNHFPSEALDYDTALMRGEVSTDPVIANWARFISTGGMVELDEQDIAMLRRDITNYAAILRYAKSVDAEEAITALVAYLEAEAEQESRTAIAVSCPVKVNLYDENNQLVAFLSSNEEGIITDNRYGTLYLLGENGETKYFYLNSADYRVEIVPYDAGTMDVTITQTEGDGTASSVYYEGVALETGMTFSTSSAVSADAVLTETTTGTAILPEDEIPVTFLRLEGPREVAVGGSDRLTVTASPVTTTDKTVSWESSDPSVLEVSQDGTLTALSVGRATVTAAAESGISASTEVSVYVPAASLTAGEHTRSLLVGESCRLDMAVTGEPTHAVTWSSGNAGVVSVEADGTVHALSAGSSVVTAEIDGLRQDVTVTVYEQPIQVTLYQSDVSGMRVKADVTNVSAGQSFAGNVFLALYDGSRMVGISRITEGLAAGETVTCYYPLGNLNPGATYSASIFVLDGTGAPQRVKASMDLLT</sequence>
<organism evidence="2 3">
    <name type="scientific">Candidatus Intestinimonas pullistercoris</name>
    <dbReference type="NCBI Taxonomy" id="2838623"/>
    <lineage>
        <taxon>Bacteria</taxon>
        <taxon>Bacillati</taxon>
        <taxon>Bacillota</taxon>
        <taxon>Clostridia</taxon>
        <taxon>Eubacteriales</taxon>
        <taxon>Intestinimonas</taxon>
    </lineage>
</organism>
<accession>A0A9D2P246</accession>
<dbReference type="PANTHER" id="PTHR45661:SF3">
    <property type="entry name" value="IG-LIKE DOMAIN-CONTAINING PROTEIN"/>
    <property type="match status" value="1"/>
</dbReference>
<name>A0A9D2P246_9FIRM</name>
<dbReference type="Gene3D" id="3.40.50.12480">
    <property type="match status" value="1"/>
</dbReference>
<reference evidence="2" key="1">
    <citation type="journal article" date="2021" name="PeerJ">
        <title>Extensive microbial diversity within the chicken gut microbiome revealed by metagenomics and culture.</title>
        <authorList>
            <person name="Gilroy R."/>
            <person name="Ravi A."/>
            <person name="Getino M."/>
            <person name="Pursley I."/>
            <person name="Horton D.L."/>
            <person name="Alikhan N.F."/>
            <person name="Baker D."/>
            <person name="Gharbi K."/>
            <person name="Hall N."/>
            <person name="Watson M."/>
            <person name="Adriaenssens E.M."/>
            <person name="Foster-Nyarko E."/>
            <person name="Jarju S."/>
            <person name="Secka A."/>
            <person name="Antonio M."/>
            <person name="Oren A."/>
            <person name="Chaudhuri R.R."/>
            <person name="La Ragione R."/>
            <person name="Hildebrand F."/>
            <person name="Pallen M.J."/>
        </authorList>
    </citation>
    <scope>NUCLEOTIDE SEQUENCE</scope>
    <source>
        <strain evidence="2">CHK186-1790</strain>
    </source>
</reference>
<comment type="caution">
    <text evidence="2">The sequence shown here is derived from an EMBL/GenBank/DDBJ whole genome shotgun (WGS) entry which is preliminary data.</text>
</comment>
<dbReference type="InterPro" id="IPR032675">
    <property type="entry name" value="LRR_dom_sf"/>
</dbReference>
<reference evidence="2" key="2">
    <citation type="submission" date="2021-04" db="EMBL/GenBank/DDBJ databases">
        <authorList>
            <person name="Gilroy R."/>
        </authorList>
    </citation>
    <scope>NUCLEOTIDE SEQUENCE</scope>
    <source>
        <strain evidence="2">CHK186-1790</strain>
    </source>
</reference>
<feature type="domain" description="BIG2" evidence="1">
    <location>
        <begin position="996"/>
        <end position="1072"/>
    </location>
</feature>
<dbReference type="Gene3D" id="3.80.10.10">
    <property type="entry name" value="Ribonuclease Inhibitor"/>
    <property type="match status" value="2"/>
</dbReference>
<dbReference type="InterPro" id="IPR053139">
    <property type="entry name" value="Surface_bspA-like"/>
</dbReference>
<dbReference type="SUPFAM" id="SSF52058">
    <property type="entry name" value="L domain-like"/>
    <property type="match status" value="1"/>
</dbReference>
<evidence type="ECO:0000313" key="3">
    <source>
        <dbReference type="Proteomes" id="UP000823882"/>
    </source>
</evidence>
<protein>
    <submittedName>
        <fullName evidence="2">Leucine-rich repeat protein</fullName>
    </submittedName>
</protein>
<dbReference type="Proteomes" id="UP000823882">
    <property type="component" value="Unassembled WGS sequence"/>
</dbReference>
<dbReference type="Pfam" id="PF13306">
    <property type="entry name" value="LRR_5"/>
    <property type="match status" value="1"/>
</dbReference>
<gene>
    <name evidence="2" type="ORF">H9701_09270</name>
</gene>
<feature type="domain" description="BIG2" evidence="1">
    <location>
        <begin position="1075"/>
        <end position="1152"/>
    </location>
</feature>
<dbReference type="InterPro" id="IPR003343">
    <property type="entry name" value="Big_2"/>
</dbReference>
<dbReference type="EMBL" id="DWWJ01000167">
    <property type="protein sequence ID" value="HJC41723.1"/>
    <property type="molecule type" value="Genomic_DNA"/>
</dbReference>
<dbReference type="SUPFAM" id="SSF49373">
    <property type="entry name" value="Invasin/intimin cell-adhesion fragments"/>
    <property type="match status" value="2"/>
</dbReference>
<dbReference type="Pfam" id="PF02368">
    <property type="entry name" value="Big_2"/>
    <property type="match status" value="1"/>
</dbReference>
<dbReference type="SMART" id="SM00635">
    <property type="entry name" value="BID_2"/>
    <property type="match status" value="2"/>
</dbReference>
<proteinExistence type="predicted"/>
<dbReference type="InterPro" id="IPR008964">
    <property type="entry name" value="Invasin/intimin_cell_adhesion"/>
</dbReference>
<dbReference type="AlphaFoldDB" id="A0A9D2P246"/>
<evidence type="ECO:0000259" key="1">
    <source>
        <dbReference type="SMART" id="SM00635"/>
    </source>
</evidence>
<dbReference type="PANTHER" id="PTHR45661">
    <property type="entry name" value="SURFACE ANTIGEN"/>
    <property type="match status" value="1"/>
</dbReference>
<dbReference type="InterPro" id="IPR026906">
    <property type="entry name" value="LRR_5"/>
</dbReference>